<keyword evidence="1 10" id="KW-0813">Transport</keyword>
<comment type="caution">
    <text evidence="14">The sequence shown here is derived from an EMBL/GenBank/DDBJ whole genome shotgun (WGS) entry which is preliminary data.</text>
</comment>
<evidence type="ECO:0000313" key="14">
    <source>
        <dbReference type="EMBL" id="MBM7613573.1"/>
    </source>
</evidence>
<keyword evidence="7 10" id="KW-0408">Iron</keyword>
<evidence type="ECO:0000256" key="11">
    <source>
        <dbReference type="SAM" id="Phobius"/>
    </source>
</evidence>
<keyword evidence="4 10" id="KW-0677">Repeat</keyword>
<evidence type="ECO:0000313" key="15">
    <source>
        <dbReference type="Proteomes" id="UP001314796"/>
    </source>
</evidence>
<dbReference type="Pfam" id="PF12838">
    <property type="entry name" value="Fer4_7"/>
    <property type="match status" value="1"/>
</dbReference>
<feature type="region of interest" description="Hydrophobic" evidence="10">
    <location>
        <begin position="1"/>
        <end position="28"/>
    </location>
</feature>
<evidence type="ECO:0000256" key="9">
    <source>
        <dbReference type="ARBA" id="ARBA00023136"/>
    </source>
</evidence>
<dbReference type="EMBL" id="JAFBEE010000001">
    <property type="protein sequence ID" value="MBM7613573.1"/>
    <property type="molecule type" value="Genomic_DNA"/>
</dbReference>
<evidence type="ECO:0000259" key="13">
    <source>
        <dbReference type="PROSITE" id="PS51656"/>
    </source>
</evidence>
<keyword evidence="2 10" id="KW-0004">4Fe-4S</keyword>
<feature type="binding site" evidence="10">
    <location>
        <position position="143"/>
    </location>
    <ligand>
        <name>[4Fe-4S] cluster</name>
        <dbReference type="ChEBI" id="CHEBI:49883"/>
        <label>2</label>
    </ligand>
</feature>
<feature type="binding site" evidence="10">
    <location>
        <position position="149"/>
    </location>
    <ligand>
        <name>[4Fe-4S] cluster</name>
        <dbReference type="ChEBI" id="CHEBI:49883"/>
        <label>2</label>
    </ligand>
</feature>
<evidence type="ECO:0000256" key="5">
    <source>
        <dbReference type="ARBA" id="ARBA00022967"/>
    </source>
</evidence>
<feature type="binding site" evidence="10">
    <location>
        <position position="176"/>
    </location>
    <ligand>
        <name>[4Fe-4S] cluster</name>
        <dbReference type="ChEBI" id="CHEBI:49883"/>
        <label>3</label>
    </ligand>
</feature>
<comment type="caution">
    <text evidence="10">Lacks conserved residue(s) required for the propagation of feature annotation.</text>
</comment>
<dbReference type="InterPro" id="IPR050395">
    <property type="entry name" value="4Fe4S_Ferredoxin_RnfB"/>
</dbReference>
<dbReference type="InterPro" id="IPR017900">
    <property type="entry name" value="4Fe4S_Fe_S_CS"/>
</dbReference>
<feature type="binding site" evidence="10">
    <location>
        <position position="51"/>
    </location>
    <ligand>
        <name>[4Fe-4S] cluster</name>
        <dbReference type="ChEBI" id="CHEBI:49883"/>
        <label>1</label>
    </ligand>
</feature>
<dbReference type="RefSeq" id="WP_204399864.1">
    <property type="nucleotide sequence ID" value="NZ_JAFBEE010000001.1"/>
</dbReference>
<keyword evidence="5 10" id="KW-1278">Translocase</keyword>
<feature type="domain" description="4Fe-4S ferredoxin-type" evidence="12">
    <location>
        <begin position="238"/>
        <end position="267"/>
    </location>
</feature>
<evidence type="ECO:0000256" key="6">
    <source>
        <dbReference type="ARBA" id="ARBA00022982"/>
    </source>
</evidence>
<dbReference type="PANTHER" id="PTHR43560:SF1">
    <property type="entry name" value="ION-TRANSLOCATING OXIDOREDUCTASE COMPLEX SUBUNIT B"/>
    <property type="match status" value="1"/>
</dbReference>
<evidence type="ECO:0000256" key="10">
    <source>
        <dbReference type="HAMAP-Rule" id="MF_00463"/>
    </source>
</evidence>
<keyword evidence="6 10" id="KW-0249">Electron transport</keyword>
<comment type="subunit">
    <text evidence="10">The complex is composed of six subunits: RnfA, RnfB, RnfC, RnfD, RnfE and RnfG.</text>
</comment>
<dbReference type="InterPro" id="IPR007202">
    <property type="entry name" value="4Fe-4S_dom"/>
</dbReference>
<evidence type="ECO:0000256" key="1">
    <source>
        <dbReference type="ARBA" id="ARBA00022448"/>
    </source>
</evidence>
<dbReference type="PROSITE" id="PS51379">
    <property type="entry name" value="4FE4S_FER_2"/>
    <property type="match status" value="4"/>
</dbReference>
<dbReference type="PROSITE" id="PS51656">
    <property type="entry name" value="4FE4S"/>
    <property type="match status" value="1"/>
</dbReference>
<evidence type="ECO:0000256" key="4">
    <source>
        <dbReference type="ARBA" id="ARBA00022737"/>
    </source>
</evidence>
<dbReference type="InterPro" id="IPR017896">
    <property type="entry name" value="4Fe4S_Fe-S-bd"/>
</dbReference>
<dbReference type="Pfam" id="PF13237">
    <property type="entry name" value="Fer4_10"/>
    <property type="match status" value="1"/>
</dbReference>
<feature type="binding site" evidence="10">
    <location>
        <position position="139"/>
    </location>
    <ligand>
        <name>[4Fe-4S] cluster</name>
        <dbReference type="ChEBI" id="CHEBI:49883"/>
        <label>2</label>
    </ligand>
</feature>
<feature type="binding site" evidence="10">
    <location>
        <position position="153"/>
    </location>
    <ligand>
        <name>[4Fe-4S] cluster</name>
        <dbReference type="ChEBI" id="CHEBI:49883"/>
        <label>3</label>
    </ligand>
</feature>
<comment type="function">
    <text evidence="10">Part of a membrane-bound complex that couples electron transfer with translocation of ions across the membrane.</text>
</comment>
<protein>
    <recommendedName>
        <fullName evidence="10">Ion-translocating oxidoreductase complex subunit B</fullName>
        <ecNumber evidence="10">7.-.-.-</ecNumber>
    </recommendedName>
    <alternativeName>
        <fullName evidence="10">Rnf electron transport complex subunit B</fullName>
    </alternativeName>
</protein>
<reference evidence="14 15" key="1">
    <citation type="submission" date="2021-01" db="EMBL/GenBank/DDBJ databases">
        <title>Genomic Encyclopedia of Type Strains, Phase IV (KMG-IV): sequencing the most valuable type-strain genomes for metagenomic binning, comparative biology and taxonomic classification.</title>
        <authorList>
            <person name="Goeker M."/>
        </authorList>
    </citation>
    <scope>NUCLEOTIDE SEQUENCE [LARGE SCALE GENOMIC DNA]</scope>
    <source>
        <strain evidence="14 15">DSM 25890</strain>
    </source>
</reference>
<dbReference type="PROSITE" id="PS00198">
    <property type="entry name" value="4FE4S_FER_1"/>
    <property type="match status" value="2"/>
</dbReference>
<keyword evidence="11" id="KW-0812">Transmembrane</keyword>
<dbReference type="Pfam" id="PF04060">
    <property type="entry name" value="FeS"/>
    <property type="match status" value="1"/>
</dbReference>
<gene>
    <name evidence="10" type="primary">rnfB</name>
    <name evidence="14" type="ORF">JOC73_000081</name>
</gene>
<dbReference type="EC" id="7.-.-.-" evidence="10"/>
<keyword evidence="9 10" id="KW-0472">Membrane</keyword>
<evidence type="ECO:0000259" key="12">
    <source>
        <dbReference type="PROSITE" id="PS51379"/>
    </source>
</evidence>
<dbReference type="InterPro" id="IPR010207">
    <property type="entry name" value="Elect_transpt_cplx_RnfB/RsxB"/>
</dbReference>
<keyword evidence="8 10" id="KW-0411">Iron-sulfur</keyword>
<dbReference type="HAMAP" id="MF_00463">
    <property type="entry name" value="RsxB_RnfB"/>
    <property type="match status" value="1"/>
</dbReference>
<dbReference type="Gene3D" id="3.30.70.20">
    <property type="match status" value="2"/>
</dbReference>
<evidence type="ECO:0000256" key="2">
    <source>
        <dbReference type="ARBA" id="ARBA00022485"/>
    </source>
</evidence>
<dbReference type="Gene3D" id="1.10.15.40">
    <property type="entry name" value="Electron transport complex subunit B, putative Fe-S cluster"/>
    <property type="match status" value="1"/>
</dbReference>
<keyword evidence="3 10" id="KW-0479">Metal-binding</keyword>
<feature type="binding site" evidence="10">
    <location>
        <position position="179"/>
    </location>
    <ligand>
        <name>[4Fe-4S] cluster</name>
        <dbReference type="ChEBI" id="CHEBI:49883"/>
        <label>3</label>
    </ligand>
</feature>
<feature type="binding site" evidence="10">
    <location>
        <position position="54"/>
    </location>
    <ligand>
        <name>[4Fe-4S] cluster</name>
        <dbReference type="ChEBI" id="CHEBI:49883"/>
        <label>1</label>
    </ligand>
</feature>
<evidence type="ECO:0000256" key="3">
    <source>
        <dbReference type="ARBA" id="ARBA00022723"/>
    </source>
</evidence>
<proteinExistence type="inferred from homology"/>
<dbReference type="SUPFAM" id="SSF46548">
    <property type="entry name" value="alpha-helical ferredoxin"/>
    <property type="match status" value="1"/>
</dbReference>
<keyword evidence="15" id="KW-1185">Reference proteome</keyword>
<dbReference type="CDD" id="cd10549">
    <property type="entry name" value="MtMvhB_like"/>
    <property type="match status" value="1"/>
</dbReference>
<feature type="binding site" evidence="10">
    <location>
        <position position="76"/>
    </location>
    <ligand>
        <name>[4Fe-4S] cluster</name>
        <dbReference type="ChEBI" id="CHEBI:49883"/>
        <label>1</label>
    </ligand>
</feature>
<dbReference type="NCBIfam" id="TIGR01944">
    <property type="entry name" value="rnfB"/>
    <property type="match status" value="1"/>
</dbReference>
<evidence type="ECO:0000256" key="7">
    <source>
        <dbReference type="ARBA" id="ARBA00023004"/>
    </source>
</evidence>
<feature type="binding site" evidence="10">
    <location>
        <position position="173"/>
    </location>
    <ligand>
        <name>[4Fe-4S] cluster</name>
        <dbReference type="ChEBI" id="CHEBI:49883"/>
        <label>3</label>
    </ligand>
</feature>
<feature type="domain" description="4Fe-4S ferredoxin-type" evidence="12">
    <location>
        <begin position="164"/>
        <end position="193"/>
    </location>
</feature>
<dbReference type="PANTHER" id="PTHR43560">
    <property type="entry name" value="ION-TRANSLOCATING OXIDOREDUCTASE COMPLEX SUBUNIT B"/>
    <property type="match status" value="1"/>
</dbReference>
<evidence type="ECO:0000256" key="8">
    <source>
        <dbReference type="ARBA" id="ARBA00023014"/>
    </source>
</evidence>
<dbReference type="Proteomes" id="UP001314796">
    <property type="component" value="Unassembled WGS sequence"/>
</dbReference>
<feature type="binding site" evidence="10">
    <location>
        <position position="59"/>
    </location>
    <ligand>
        <name>[4Fe-4S] cluster</name>
        <dbReference type="ChEBI" id="CHEBI:49883"/>
        <label>1</label>
    </ligand>
</feature>
<organism evidence="14 15">
    <name type="scientific">Alkaliphilus hydrothermalis</name>
    <dbReference type="NCBI Taxonomy" id="1482730"/>
    <lineage>
        <taxon>Bacteria</taxon>
        <taxon>Bacillati</taxon>
        <taxon>Bacillota</taxon>
        <taxon>Clostridia</taxon>
        <taxon>Peptostreptococcales</taxon>
        <taxon>Natronincolaceae</taxon>
        <taxon>Alkaliphilus</taxon>
    </lineage>
</organism>
<feature type="domain" description="4Fe-4S ferredoxin-type" evidence="12">
    <location>
        <begin position="129"/>
        <end position="163"/>
    </location>
</feature>
<keyword evidence="10" id="KW-1003">Cell membrane</keyword>
<feature type="domain" description="4Fe-4S" evidence="13">
    <location>
        <begin position="34"/>
        <end position="93"/>
    </location>
</feature>
<comment type="similarity">
    <text evidence="10">Belongs to the 4Fe4S bacterial-type ferredoxin family. RnfB subfamily.</text>
</comment>
<comment type="cofactor">
    <cofactor evidence="10">
        <name>[4Fe-4S] cluster</name>
        <dbReference type="ChEBI" id="CHEBI:49883"/>
    </cofactor>
    <text evidence="10">Binds 3 [4Fe-4S] clusters.</text>
</comment>
<sequence length="277" mass="29160">MDLQAVLYPVLSLGGMGLLFGAGLAYASKKFGVEVDPKLALIRDALPGANCGGCGVPGCDSFAKAVLEGSAPVTGCPVGGAACAEALGKIMGVEADSEARQVAKVICNGDTVKCKERFEYQGIQDCVAASMVAGGSKSCAYGCLGLATCVRACPFDAIEIVDGRIAKIIPEKCTACGKCIEVCPKKVIDMVPYAQDVVITCNNKEAGKVVRQKCSVGCIACRICVKSCPYDAIDFENNLAFINYEKCTNCFVCVEKCPTKAIEGNFERRDKQKKDII</sequence>
<feature type="transmembrane region" description="Helical" evidence="11">
    <location>
        <begin position="6"/>
        <end position="27"/>
    </location>
</feature>
<keyword evidence="11" id="KW-1133">Transmembrane helix</keyword>
<name>A0ABS2NKW2_9FIRM</name>
<feature type="binding site" evidence="10">
    <location>
        <position position="183"/>
    </location>
    <ligand>
        <name>[4Fe-4S] cluster</name>
        <dbReference type="ChEBI" id="CHEBI:49883"/>
        <label>2</label>
    </ligand>
</feature>
<feature type="domain" description="4Fe-4S ferredoxin-type" evidence="12">
    <location>
        <begin position="207"/>
        <end position="237"/>
    </location>
</feature>
<comment type="subcellular location">
    <subcellularLocation>
        <location evidence="10">Cell membrane</location>
    </subcellularLocation>
</comment>
<accession>A0ABS2NKW2</accession>